<proteinExistence type="predicted"/>
<dbReference type="InterPro" id="IPR003587">
    <property type="entry name" value="Hint_dom_N"/>
</dbReference>
<dbReference type="InterPro" id="IPR006141">
    <property type="entry name" value="Intein_N"/>
</dbReference>
<dbReference type="InterPro" id="IPR027434">
    <property type="entry name" value="Homing_endonucl"/>
</dbReference>
<reference evidence="4" key="1">
    <citation type="submission" date="2020-03" db="EMBL/GenBank/DDBJ databases">
        <title>The deep terrestrial virosphere.</title>
        <authorList>
            <person name="Holmfeldt K."/>
            <person name="Nilsson E."/>
            <person name="Simone D."/>
            <person name="Lopez-Fernandez M."/>
            <person name="Wu X."/>
            <person name="de Brujin I."/>
            <person name="Lundin D."/>
            <person name="Andersson A."/>
            <person name="Bertilsson S."/>
            <person name="Dopson M."/>
        </authorList>
    </citation>
    <scope>NUCLEOTIDE SEQUENCE</scope>
    <source>
        <strain evidence="4">MM415B04371</strain>
    </source>
</reference>
<dbReference type="PROSITE" id="PS50818">
    <property type="entry name" value="INTEIN_C_TER"/>
    <property type="match status" value="1"/>
</dbReference>
<accession>A0A6M3LJ42</accession>
<name>A0A6M3LJ42_9ZZZZ</name>
<dbReference type="GO" id="GO:0016539">
    <property type="term" value="P:intein-mediated protein splicing"/>
    <property type="evidence" value="ECO:0007669"/>
    <property type="project" value="InterPro"/>
</dbReference>
<dbReference type="SUPFAM" id="SSF51294">
    <property type="entry name" value="Hedgehog/intein (Hint) domain"/>
    <property type="match status" value="1"/>
</dbReference>
<keyword evidence="1" id="KW-0068">Autocatalytic cleavage</keyword>
<organism evidence="4">
    <name type="scientific">viral metagenome</name>
    <dbReference type="NCBI Taxonomy" id="1070528"/>
    <lineage>
        <taxon>unclassified sequences</taxon>
        <taxon>metagenomes</taxon>
        <taxon>organismal metagenomes</taxon>
    </lineage>
</organism>
<dbReference type="AlphaFoldDB" id="A0A6M3LJ42"/>
<protein>
    <recommendedName>
        <fullName evidence="3">Hint domain-containing protein</fullName>
    </recommendedName>
</protein>
<dbReference type="Gene3D" id="2.170.16.10">
    <property type="entry name" value="Hedgehog/Intein (Hint) domain"/>
    <property type="match status" value="1"/>
</dbReference>
<dbReference type="PROSITE" id="PS50817">
    <property type="entry name" value="INTEIN_N_TER"/>
    <property type="match status" value="1"/>
</dbReference>
<evidence type="ECO:0000313" key="4">
    <source>
        <dbReference type="EMBL" id="QJA93071.1"/>
    </source>
</evidence>
<feature type="domain" description="Hint" evidence="3">
    <location>
        <begin position="192"/>
        <end position="302"/>
    </location>
</feature>
<dbReference type="InterPro" id="IPR036844">
    <property type="entry name" value="Hint_dom_sf"/>
</dbReference>
<evidence type="ECO:0000259" key="3">
    <source>
        <dbReference type="SMART" id="SM00306"/>
    </source>
</evidence>
<dbReference type="SUPFAM" id="SSF55608">
    <property type="entry name" value="Homing endonucleases"/>
    <property type="match status" value="1"/>
</dbReference>
<evidence type="ECO:0000256" key="2">
    <source>
        <dbReference type="ARBA" id="ARBA00023000"/>
    </source>
</evidence>
<keyword evidence="2" id="KW-0651">Protein splicing</keyword>
<gene>
    <name evidence="4" type="ORF">MM415B04371_0004</name>
</gene>
<sequence>MDRKRPDPSAEIQFEYVAVDLSSSLKVVRIIPTCDAHYGNLYFSEKHFNEQIDYILNVPEAYTVLNGDLVECVTRFSKGDIHKKIGTAGDQRDYMIEKLMPIKHKILAVTQGNHEARIEDVDVSKDIAKALGVYYRAEGAMVKISFGGGNSGHPEKPYVYWGYCTHGHGGARTKSSKAVKVERLAAWLHADFYCLHPQTKVLKGNLTWVELGEIKVGDELIGVSEYPEFNQTRQVKHTVVTDVKYRKAETLWIQTESGRNIHTTSDHLWLNKRRHDWAKLGGRYNWYRADALAKGDELLQVFPVWETPDDWVTGYIAGLLDGEGSITVGNRRERVLVFTQKEGLVMSYFEDYLALKHIDYRKYKREDGCSQLVITRDAAILLGTTKPIRLDEKARQLIEKRLHKPEIDKIAYIGKGGYHDVVTIETDAHTFIAEGLATHNCMSHDHVVNIAPDVYLIPDPRTHTNKDGFKVGWVKAHRKMLIKAGAFLKWGGYAERGGFPPSDLTNPVIKLDGEGKKRVRVEV</sequence>
<evidence type="ECO:0000256" key="1">
    <source>
        <dbReference type="ARBA" id="ARBA00022813"/>
    </source>
</evidence>
<dbReference type="InterPro" id="IPR030934">
    <property type="entry name" value="Intein_C"/>
</dbReference>
<dbReference type="GO" id="GO:0004519">
    <property type="term" value="F:endonuclease activity"/>
    <property type="evidence" value="ECO:0007669"/>
    <property type="project" value="InterPro"/>
</dbReference>
<dbReference type="SMART" id="SM00306">
    <property type="entry name" value="HintN"/>
    <property type="match status" value="1"/>
</dbReference>
<dbReference type="EMBL" id="MT143120">
    <property type="protein sequence ID" value="QJA93071.1"/>
    <property type="molecule type" value="Genomic_DNA"/>
</dbReference>
<dbReference type="NCBIfam" id="TIGR01443">
    <property type="entry name" value="intein_Cterm"/>
    <property type="match status" value="1"/>
</dbReference>